<evidence type="ECO:0000259" key="6">
    <source>
        <dbReference type="PROSITE" id="PS50075"/>
    </source>
</evidence>
<dbReference type="Pfam" id="PF00109">
    <property type="entry name" value="ketoacyl-synt"/>
    <property type="match status" value="1"/>
</dbReference>
<dbReference type="Gene3D" id="3.40.50.980">
    <property type="match status" value="2"/>
</dbReference>
<dbReference type="PROSITE" id="PS00606">
    <property type="entry name" value="KS3_1"/>
    <property type="match status" value="1"/>
</dbReference>
<dbReference type="Gene3D" id="3.30.70.250">
    <property type="entry name" value="Malonyl-CoA ACP transacylase, ACP-binding"/>
    <property type="match status" value="1"/>
</dbReference>
<dbReference type="InterPro" id="IPR016039">
    <property type="entry name" value="Thiolase-like"/>
</dbReference>
<dbReference type="InterPro" id="IPR018201">
    <property type="entry name" value="Ketoacyl_synth_AS"/>
</dbReference>
<feature type="domain" description="Carrier" evidence="6">
    <location>
        <begin position="1526"/>
        <end position="1601"/>
    </location>
</feature>
<evidence type="ECO:0000313" key="8">
    <source>
        <dbReference type="EMBL" id="GAA4819475.1"/>
    </source>
</evidence>
<dbReference type="InterPro" id="IPR016036">
    <property type="entry name" value="Malonyl_transacylase_ACP-bd"/>
</dbReference>
<dbReference type="InterPro" id="IPR032821">
    <property type="entry name" value="PKS_assoc"/>
</dbReference>
<dbReference type="InterPro" id="IPR010071">
    <property type="entry name" value="AA_adenyl_dom"/>
</dbReference>
<dbReference type="NCBIfam" id="TIGR01733">
    <property type="entry name" value="AA-adenyl-dom"/>
    <property type="match status" value="1"/>
</dbReference>
<evidence type="ECO:0000256" key="5">
    <source>
        <dbReference type="ARBA" id="ARBA00022898"/>
    </source>
</evidence>
<dbReference type="SUPFAM" id="SSF53901">
    <property type="entry name" value="Thiolase-like"/>
    <property type="match status" value="1"/>
</dbReference>
<dbReference type="SUPFAM" id="SSF56801">
    <property type="entry name" value="Acetyl-CoA synthetase-like"/>
    <property type="match status" value="1"/>
</dbReference>
<dbReference type="Pfam" id="PF00202">
    <property type="entry name" value="Aminotran_3"/>
    <property type="match status" value="1"/>
</dbReference>
<keyword evidence="4" id="KW-0808">Transferase</keyword>
<dbReference type="PROSITE" id="PS50075">
    <property type="entry name" value="CARRIER"/>
    <property type="match status" value="2"/>
</dbReference>
<accession>A0ABP9CVV2</accession>
<dbReference type="InterPro" id="IPR014030">
    <property type="entry name" value="Ketoacyl_synth_N"/>
</dbReference>
<dbReference type="Gene3D" id="3.30.70.3290">
    <property type="match status" value="1"/>
</dbReference>
<comment type="caution">
    <text evidence="8">The sequence shown here is derived from an EMBL/GenBank/DDBJ whole genome shotgun (WGS) entry which is preliminary data.</text>
</comment>
<keyword evidence="5" id="KW-0663">Pyridoxal phosphate</keyword>
<dbReference type="PANTHER" id="PTHR43775">
    <property type="entry name" value="FATTY ACID SYNTHASE"/>
    <property type="match status" value="1"/>
</dbReference>
<gene>
    <name evidence="8" type="ORF">GCM10023330_30240</name>
</gene>
<dbReference type="InterPro" id="IPR045851">
    <property type="entry name" value="AMP-bd_C_sf"/>
</dbReference>
<dbReference type="PANTHER" id="PTHR43775:SF51">
    <property type="entry name" value="INACTIVE PHENOLPHTHIOCEROL SYNTHESIS POLYKETIDE SYNTHASE TYPE I PKS1-RELATED"/>
    <property type="match status" value="1"/>
</dbReference>
<dbReference type="Pfam" id="PF00550">
    <property type="entry name" value="PP-binding"/>
    <property type="match status" value="2"/>
</dbReference>
<dbReference type="PROSITE" id="PS00455">
    <property type="entry name" value="AMP_BINDING"/>
    <property type="match status" value="1"/>
</dbReference>
<dbReference type="InterPro" id="IPR020845">
    <property type="entry name" value="AMP-binding_CS"/>
</dbReference>
<dbReference type="InterPro" id="IPR005814">
    <property type="entry name" value="Aminotrans_3"/>
</dbReference>
<evidence type="ECO:0000259" key="7">
    <source>
        <dbReference type="PROSITE" id="PS52004"/>
    </source>
</evidence>
<dbReference type="InterPro" id="IPR049704">
    <property type="entry name" value="Aminotrans_3_PPA_site"/>
</dbReference>
<dbReference type="SUPFAM" id="SSF55048">
    <property type="entry name" value="Probable ACP-binding domain of malonyl-CoA ACP transacylase"/>
    <property type="match status" value="1"/>
</dbReference>
<evidence type="ECO:0000256" key="2">
    <source>
        <dbReference type="ARBA" id="ARBA00022450"/>
    </source>
</evidence>
<dbReference type="InterPro" id="IPR050091">
    <property type="entry name" value="PKS_NRPS_Biosynth_Enz"/>
</dbReference>
<dbReference type="EMBL" id="BAABJW010000018">
    <property type="protein sequence ID" value="GAA4819475.1"/>
    <property type="molecule type" value="Genomic_DNA"/>
</dbReference>
<dbReference type="SUPFAM" id="SSF52151">
    <property type="entry name" value="FabD/lysophospholipase-like"/>
    <property type="match status" value="1"/>
</dbReference>
<feature type="domain" description="Carrier" evidence="6">
    <location>
        <begin position="518"/>
        <end position="593"/>
    </location>
</feature>
<dbReference type="InterPro" id="IPR014031">
    <property type="entry name" value="Ketoacyl_synth_C"/>
</dbReference>
<organism evidence="8 9">
    <name type="scientific">Litoribaculum gwangyangense</name>
    <dbReference type="NCBI Taxonomy" id="1130722"/>
    <lineage>
        <taxon>Bacteria</taxon>
        <taxon>Pseudomonadati</taxon>
        <taxon>Bacteroidota</taxon>
        <taxon>Flavobacteriia</taxon>
        <taxon>Flavobacteriales</taxon>
        <taxon>Flavobacteriaceae</taxon>
        <taxon>Litoribaculum</taxon>
    </lineage>
</organism>
<dbReference type="Proteomes" id="UP001501433">
    <property type="component" value="Unassembled WGS sequence"/>
</dbReference>
<dbReference type="InterPro" id="IPR020841">
    <property type="entry name" value="PKS_Beta-ketoAc_synthase_dom"/>
</dbReference>
<sequence>MISQSLINGKTITYPKSTLHELFEKCSQINPNTTALEHEDEKISYGELNSRINQAANYLWDLGVRPGQIVAISLDRKPELIISIFAVLQCGAIYLPIDSSYPIKRLELIIEDSNSNFLISNKSRGILTEKTKNIFIENILTQSKKYDSKSLDLKISSEAGAYIIYTSGSTGKPKGVQVSHQNTINLIYSMAQEPGINANDKIFAITTISFDAMVMELFLPLLMGACVVLVDEEMRLDGEVLLKKARKNNITLIWGTPSIWRILLDSGWKKPLKIKALIGGEQVPRPLALELIERCNEVWNIYGPTETTVCAFLTRITKDDNPIVIGKPIANTTAYLLDKNKNPVAIGEIGEIVIGGDGVSLGYLNRPELNQERFQEDFINPVKGKKMYFSGDLGKILPNGQVQCLGRIDNQVKIRGHRIELGEIESVIGKLPGIKKTVVIASNHFGTEPKLVSYIQSIGTKDSKIIRKQLEEILPDYLIPSVFMWVDEFHITTNGKIDLNSLPKPEYIRPDSAPIYRKPRTQVEKNIEKIWREHLQIPAVGIDDNFFEMGGTSLLTQKVATSMRKSLDIKLPVTKIYQFPTVALISKYIEDQKTTKETSYRHISKSQKSSKDVAIIGMSLRFPGASTIDELWDILSNGKESTSFFKIEELDPSIPESLINDPLYVKARGVVPSAKEFDAQFFGINPKLAEAMDPQQRLFLEIAWEVLEQTGYLPKHYNGSVGVYAGTGTNTYYKNNVLPNKELINLIGNLIVDTVNEKDYIASRTAYHLNLKGPAVSIHSACSTSLVAIAEAVEAIRNGQCDVALAGGSSVTSPINSGHLYQEGSMLSSDGHCRSFDAEGKGTVFSDGAGVILLKSLEAAKKDGDFIYGIIKGVGLNNDGGGKGSFTAPSVEGQADAISKALLDAQVSPSEISYVEAHGTATPLGDPIEVEGLNTAFGAQKTKNYCGIGSIKSNMGHLTAAAGVAGLIKTILAMQHKQIPASIGFEKPNPAIDFENSPFYVNTKLRDWNINKGTRLAGVSSFGVGGTNAHVILEEYPMELPEFSETKRPLQILTWSAKTGHSLDTYEKKMGNYLIENSSVELANVAFSLKTTRDSFNHRKFIIAKNTFEASDILLSESTKKANTKILNAIPNEVIFLFPGQGAQFLHMGRALYDHEMVFKEAFDNCNNILKTQLNLDIKDIIFPEIDSVEAELKLKDTRYTQPALFVTEYALAKLWMSWGIYPTAFCGHSIGEFVGAHLAGIFNLEDALLLIAKRGKMVSELPQGSMLSIRLSEDTLKEILPSNLCIAAVNSDSLCVVSGPDAKIEDFVKSIKQQNKEIPHRLLATSHAFHSTMMNPILETFKQEVEKTTLNAPKTPIISTVTGTWLTDAEAMDADYWTNHLRATVEFSAAIDTILKLEEGILLEVGPGKALSTLASQKGAAKKMSVITSLPIPKPDEDAYPALLEALGQLWLNGMEPNWYAYYLGESRKKLKLPSYAFDRKVCWVEPVENNINKNEILSSLQTLTPLEELPEISNINKTKAMRKPFILKKISELISNSSGIEVEASEANYSFLELGLDSLVLTQIAITCKKEFKIPITFRQLNEEFSSPELLANYLDKNMPEDMFAATVAETPVLNPHQNGSVSPLAIKQNSAPLNNSQNQTALSLIAQQLQLLGKQVELMQGKSITSNTNIANLNTSVTDMVNIKPVSVTKQPEIDVLSEEEKQEHKKPFGASPKIEKQVVDLNAKQLKFLKQLTKRYNKKTAASKSYAQKHRAKMADPRVVSGFKPLTKDLVYPLVIKKSSGNRLWDLDGNEYIDALNGFGSCFFGHQPEFIKEALHMQIESGFEVGPQHPLAGEVCDLLCEFTGHDRAALCNTGSEAVLGAMRIARTVTGRSLIVAFTGSYHGINDEGLVRGSKKMMTFPAAAGIMSEAVKNMLVLDYGTEESLNIIRERANELAAVLVEPVQSRRPEFQPIEFLNELREITSKSETALIFDEVITGFRMHPGGVQTMFGIQADIATYGKVIGGGLSIGAILGKKKYLDALDGGFWQYNDTSYPEVGVTYFAGTFVRHPLVLATAKASLIFMKEKGPELQENVSEMTQELVNELNIEFNKRKLPIIINSFGSLWRLKFTEDILYSELLFVLLREKGIHIWDGFPCFLTMAYTKADIDKIVLAIKESLDEMTLGGFFLSEDATTSDEKSFKKKSSDLNKPPVPNARLGIDEEGNPAWFVPHTGDESGFVKIKL</sequence>
<dbReference type="SUPFAM" id="SSF53383">
    <property type="entry name" value="PLP-dependent transferases"/>
    <property type="match status" value="1"/>
</dbReference>
<feature type="domain" description="Ketosynthase family 3 (KS3)" evidence="7">
    <location>
        <begin position="610"/>
        <end position="1035"/>
    </location>
</feature>
<dbReference type="Gene3D" id="1.10.1200.10">
    <property type="entry name" value="ACP-like"/>
    <property type="match status" value="2"/>
</dbReference>
<dbReference type="Gene3D" id="2.30.38.10">
    <property type="entry name" value="Luciferase, Domain 3"/>
    <property type="match status" value="1"/>
</dbReference>
<dbReference type="InterPro" id="IPR015422">
    <property type="entry name" value="PyrdxlP-dep_Trfase_small"/>
</dbReference>
<dbReference type="CDD" id="cd00833">
    <property type="entry name" value="PKS"/>
    <property type="match status" value="1"/>
</dbReference>
<evidence type="ECO:0000256" key="1">
    <source>
        <dbReference type="ARBA" id="ARBA00001933"/>
    </source>
</evidence>
<dbReference type="Gene3D" id="3.40.640.10">
    <property type="entry name" value="Type I PLP-dependent aspartate aminotransferase-like (Major domain)"/>
    <property type="match status" value="1"/>
</dbReference>
<dbReference type="InterPro" id="IPR001227">
    <property type="entry name" value="Ac_transferase_dom_sf"/>
</dbReference>
<dbReference type="Pfam" id="PF16197">
    <property type="entry name" value="KAsynt_C_assoc"/>
    <property type="match status" value="1"/>
</dbReference>
<dbReference type="SMART" id="SM00825">
    <property type="entry name" value="PKS_KS"/>
    <property type="match status" value="1"/>
</dbReference>
<comment type="cofactor">
    <cofactor evidence="1">
        <name>pyridoxal 5'-phosphate</name>
        <dbReference type="ChEBI" id="CHEBI:597326"/>
    </cofactor>
</comment>
<dbReference type="Gene3D" id="3.90.1150.10">
    <property type="entry name" value="Aspartate Aminotransferase, domain 1"/>
    <property type="match status" value="1"/>
</dbReference>
<dbReference type="Pfam" id="PF00698">
    <property type="entry name" value="Acyl_transf_1"/>
    <property type="match status" value="1"/>
</dbReference>
<dbReference type="Pfam" id="PF02801">
    <property type="entry name" value="Ketoacyl-synt_C"/>
    <property type="match status" value="1"/>
</dbReference>
<dbReference type="Gene3D" id="3.40.47.10">
    <property type="match status" value="1"/>
</dbReference>
<dbReference type="PROSITE" id="PS52004">
    <property type="entry name" value="KS3_2"/>
    <property type="match status" value="1"/>
</dbReference>
<proteinExistence type="predicted"/>
<name>A0ABP9CVV2_9FLAO</name>
<evidence type="ECO:0008006" key="10">
    <source>
        <dbReference type="Google" id="ProtNLM"/>
    </source>
</evidence>
<evidence type="ECO:0000256" key="4">
    <source>
        <dbReference type="ARBA" id="ARBA00022679"/>
    </source>
</evidence>
<dbReference type="InterPro" id="IPR009081">
    <property type="entry name" value="PP-bd_ACP"/>
</dbReference>
<keyword evidence="9" id="KW-1185">Reference proteome</keyword>
<dbReference type="InterPro" id="IPR000873">
    <property type="entry name" value="AMP-dep_synth/lig_dom"/>
</dbReference>
<keyword evidence="2" id="KW-0596">Phosphopantetheine</keyword>
<dbReference type="SMART" id="SM00827">
    <property type="entry name" value="PKS_AT"/>
    <property type="match status" value="1"/>
</dbReference>
<dbReference type="SUPFAM" id="SSF47336">
    <property type="entry name" value="ACP-like"/>
    <property type="match status" value="2"/>
</dbReference>
<dbReference type="InterPro" id="IPR016035">
    <property type="entry name" value="Acyl_Trfase/lysoPLipase"/>
</dbReference>
<dbReference type="PROSITE" id="PS00600">
    <property type="entry name" value="AA_TRANSFER_CLASS_3"/>
    <property type="match status" value="1"/>
</dbReference>
<dbReference type="Gene3D" id="3.30.300.30">
    <property type="match status" value="1"/>
</dbReference>
<dbReference type="CDD" id="cd05930">
    <property type="entry name" value="A_NRPS"/>
    <property type="match status" value="1"/>
</dbReference>
<dbReference type="InterPro" id="IPR015421">
    <property type="entry name" value="PyrdxlP-dep_Trfase_major"/>
</dbReference>
<evidence type="ECO:0000313" key="9">
    <source>
        <dbReference type="Proteomes" id="UP001501433"/>
    </source>
</evidence>
<protein>
    <recommendedName>
        <fullName evidence="10">Amino acid adenylation domain-containing protein</fullName>
    </recommendedName>
</protein>
<keyword evidence="3" id="KW-0597">Phosphoprotein</keyword>
<dbReference type="Pfam" id="PF00501">
    <property type="entry name" value="AMP-binding"/>
    <property type="match status" value="1"/>
</dbReference>
<evidence type="ECO:0000256" key="3">
    <source>
        <dbReference type="ARBA" id="ARBA00022553"/>
    </source>
</evidence>
<dbReference type="InterPro" id="IPR014043">
    <property type="entry name" value="Acyl_transferase_dom"/>
</dbReference>
<dbReference type="RefSeq" id="WP_345278353.1">
    <property type="nucleotide sequence ID" value="NZ_BAABJW010000018.1"/>
</dbReference>
<dbReference type="InterPro" id="IPR015424">
    <property type="entry name" value="PyrdxlP-dep_Trfase"/>
</dbReference>
<dbReference type="Gene3D" id="3.40.366.10">
    <property type="entry name" value="Malonyl-Coenzyme A Acyl Carrier Protein, domain 2"/>
    <property type="match status" value="1"/>
</dbReference>
<reference evidence="9" key="1">
    <citation type="journal article" date="2019" name="Int. J. Syst. Evol. Microbiol.">
        <title>The Global Catalogue of Microorganisms (GCM) 10K type strain sequencing project: providing services to taxonomists for standard genome sequencing and annotation.</title>
        <authorList>
            <consortium name="The Broad Institute Genomics Platform"/>
            <consortium name="The Broad Institute Genome Sequencing Center for Infectious Disease"/>
            <person name="Wu L."/>
            <person name="Ma J."/>
        </authorList>
    </citation>
    <scope>NUCLEOTIDE SEQUENCE [LARGE SCALE GENOMIC DNA]</scope>
    <source>
        <strain evidence="9">JCM 18325</strain>
    </source>
</reference>
<dbReference type="InterPro" id="IPR036736">
    <property type="entry name" value="ACP-like_sf"/>
</dbReference>